<reference evidence="2 3" key="1">
    <citation type="submission" date="2017-09" db="EMBL/GenBank/DDBJ databases">
        <title>Large-scale bioinformatics analysis of Bacillus genomes uncovers conserved roles of natural products in bacterial physiology.</title>
        <authorList>
            <consortium name="Agbiome Team Llc"/>
            <person name="Bleich R.M."/>
            <person name="Grubbs K.J."/>
            <person name="Santa Maria K.C."/>
            <person name="Allen S.E."/>
            <person name="Farag S."/>
            <person name="Shank E.A."/>
            <person name="Bowers A."/>
        </authorList>
    </citation>
    <scope>NUCLEOTIDE SEQUENCE [LARGE SCALE GENOMIC DNA]</scope>
    <source>
        <strain evidence="2 3">AFS044250</strain>
    </source>
</reference>
<evidence type="ECO:0000256" key="1">
    <source>
        <dbReference type="SAM" id="MobiDB-lite"/>
    </source>
</evidence>
<evidence type="ECO:0000313" key="3">
    <source>
        <dbReference type="Proteomes" id="UP000225997"/>
    </source>
</evidence>
<dbReference type="RefSeq" id="WP_100064566.1">
    <property type="nucleotide sequence ID" value="NZ_NUSQ01000059.1"/>
</dbReference>
<dbReference type="Proteomes" id="UP000225997">
    <property type="component" value="Unassembled WGS sequence"/>
</dbReference>
<protein>
    <submittedName>
        <fullName evidence="2">Phage portal protein</fullName>
    </submittedName>
</protein>
<proteinExistence type="predicted"/>
<sequence>MANVITRARDSFLGLFDKRDMTAESIKTLTQSAPTTEESVMTIPTVASCMDTITSSMAQMSVHLYRETEDGSMEKVHDDYRTTLLNDESAPNMNAINTRKLMVKDYMLHGEVYIEMKKHKSAIPNSDITIYEDIEKLVHLPAKNVNVQAYHDGTDLVKADFTLTTLEGQNIFFKQKQTTDLNEEDLLRILKSPLNTYQGVGVLKRGEKILSQALSEMEYTHNLYENGAMPTGVLKTQARLKQSMVDRLRDAWASLYGGVRNAAKTVILEEGMEYQKISLNPDEIQMHQTKKETNSEICKLFGVPESMVSTVANKYGSIEQNQLHFLKTTLATIITDFENAYNQYLLTEDEKKEGYFFRFDTSELLRTTEKEKIEAVELGLKAGIFTVNEARYKLDLPPIDEDEDVFMWGLQHALYNPKTKEFTVPNMDGGTTNKQKEGVADGKPNN</sequence>
<dbReference type="NCBIfam" id="TIGR01537">
    <property type="entry name" value="portal_HK97"/>
    <property type="match status" value="1"/>
</dbReference>
<accession>A0A2C4PXU5</accession>
<name>A0A2C4PXU5_9BACI</name>
<dbReference type="EMBL" id="NUSQ01000059">
    <property type="protein sequence ID" value="PHD69875.1"/>
    <property type="molecule type" value="Genomic_DNA"/>
</dbReference>
<organism evidence="2 3">
    <name type="scientific">Bacillus toyonensis</name>
    <dbReference type="NCBI Taxonomy" id="155322"/>
    <lineage>
        <taxon>Bacteria</taxon>
        <taxon>Bacillati</taxon>
        <taxon>Bacillota</taxon>
        <taxon>Bacilli</taxon>
        <taxon>Bacillales</taxon>
        <taxon>Bacillaceae</taxon>
        <taxon>Bacillus</taxon>
        <taxon>Bacillus cereus group</taxon>
    </lineage>
</organism>
<feature type="region of interest" description="Disordered" evidence="1">
    <location>
        <begin position="424"/>
        <end position="446"/>
    </location>
</feature>
<dbReference type="Pfam" id="PF04860">
    <property type="entry name" value="Phage_portal"/>
    <property type="match status" value="1"/>
</dbReference>
<dbReference type="InterPro" id="IPR006427">
    <property type="entry name" value="Portal_HK97"/>
</dbReference>
<dbReference type="AlphaFoldDB" id="A0A2C4PXU5"/>
<comment type="caution">
    <text evidence="2">The sequence shown here is derived from an EMBL/GenBank/DDBJ whole genome shotgun (WGS) entry which is preliminary data.</text>
</comment>
<evidence type="ECO:0000313" key="2">
    <source>
        <dbReference type="EMBL" id="PHD69875.1"/>
    </source>
</evidence>
<dbReference type="InterPro" id="IPR006944">
    <property type="entry name" value="Phage/GTA_portal"/>
</dbReference>
<gene>
    <name evidence="2" type="ORF">COF40_14375</name>
</gene>